<evidence type="ECO:0008006" key="3">
    <source>
        <dbReference type="Google" id="ProtNLM"/>
    </source>
</evidence>
<name>A0A1R0X0W9_9BACL</name>
<dbReference type="Proteomes" id="UP000187465">
    <property type="component" value="Unassembled WGS sequence"/>
</dbReference>
<dbReference type="EMBL" id="MKQP01000043">
    <property type="protein sequence ID" value="OMD26225.1"/>
    <property type="molecule type" value="Genomic_DNA"/>
</dbReference>
<gene>
    <name evidence="1" type="ORF">BJP51_27480</name>
</gene>
<dbReference type="AlphaFoldDB" id="A0A1R0X0W9"/>
<proteinExistence type="predicted"/>
<comment type="caution">
    <text evidence="1">The sequence shown here is derived from an EMBL/GenBank/DDBJ whole genome shotgun (WGS) entry which is preliminary data.</text>
</comment>
<accession>A0A1R0X0W9</accession>
<sequence length="91" mass="10318">MSQCGRCKKEINTMLITNKRQFDGGTLVVTDVPVQKCECDEQMLLNDSALIAGYVRLLVDRSIIGEITVSMQDLKQKFTIQDFLPKEAQQH</sequence>
<organism evidence="1 2">
    <name type="scientific">Paenibacillus odorifer</name>
    <dbReference type="NCBI Taxonomy" id="189426"/>
    <lineage>
        <taxon>Bacteria</taxon>
        <taxon>Bacillati</taxon>
        <taxon>Bacillota</taxon>
        <taxon>Bacilli</taxon>
        <taxon>Bacillales</taxon>
        <taxon>Paenibacillaceae</taxon>
        <taxon>Paenibacillus</taxon>
    </lineage>
</organism>
<protein>
    <recommendedName>
        <fullName evidence="3">YgiT-type zinc finger domain-containing protein</fullName>
    </recommendedName>
</protein>
<evidence type="ECO:0000313" key="2">
    <source>
        <dbReference type="Proteomes" id="UP000187465"/>
    </source>
</evidence>
<evidence type="ECO:0000313" key="1">
    <source>
        <dbReference type="EMBL" id="OMD26225.1"/>
    </source>
</evidence>
<reference evidence="1 2" key="1">
    <citation type="submission" date="2016-10" db="EMBL/GenBank/DDBJ databases">
        <title>Paenibacillus species isolates.</title>
        <authorList>
            <person name="Beno S.M."/>
        </authorList>
    </citation>
    <scope>NUCLEOTIDE SEQUENCE [LARGE SCALE GENOMIC DNA]</scope>
    <source>
        <strain evidence="1 2">FSL H7-0604</strain>
    </source>
</reference>